<dbReference type="EMBL" id="QZKU01000031">
    <property type="protein sequence ID" value="RJP24756.1"/>
    <property type="molecule type" value="Genomic_DNA"/>
</dbReference>
<evidence type="ECO:0000313" key="1">
    <source>
        <dbReference type="EMBL" id="RJP24756.1"/>
    </source>
</evidence>
<protein>
    <submittedName>
        <fullName evidence="1">Uncharacterized protein</fullName>
    </submittedName>
</protein>
<reference evidence="1 2" key="1">
    <citation type="journal article" date="2017" name="ISME J.">
        <title>Energy and carbon metabolisms in a deep terrestrial subsurface fluid microbial community.</title>
        <authorList>
            <person name="Momper L."/>
            <person name="Jungbluth S.P."/>
            <person name="Lee M.D."/>
            <person name="Amend J.P."/>
        </authorList>
    </citation>
    <scope>NUCLEOTIDE SEQUENCE [LARGE SCALE GENOMIC DNA]</scope>
    <source>
        <strain evidence="1">SURF_5</strain>
    </source>
</reference>
<comment type="caution">
    <text evidence="1">The sequence shown here is derived from an EMBL/GenBank/DDBJ whole genome shotgun (WGS) entry which is preliminary data.</text>
</comment>
<proteinExistence type="predicted"/>
<gene>
    <name evidence="1" type="ORF">C4520_03490</name>
</gene>
<evidence type="ECO:0000313" key="2">
    <source>
        <dbReference type="Proteomes" id="UP000265882"/>
    </source>
</evidence>
<sequence length="107" mass="12134">MNRGDAEDAEAGKREKRKSGFAFLCALCASAVKMDLKDTLKEKNRPNEFGPTALGVRAAGAYHGRCEFIRTVFVAEERPAWRIEMQPPRYQSRENYKKPLVSWRLGG</sequence>
<dbReference type="Proteomes" id="UP000265882">
    <property type="component" value="Unassembled WGS sequence"/>
</dbReference>
<name>A0A3A4P2V2_ABYX5</name>
<accession>A0A3A4P2V2</accession>
<organism evidence="1 2">
    <name type="scientific">Abyssobacteria bacterium (strain SURF_5)</name>
    <dbReference type="NCBI Taxonomy" id="2093360"/>
    <lineage>
        <taxon>Bacteria</taxon>
        <taxon>Pseudomonadati</taxon>
        <taxon>Candidatus Hydrogenedentota</taxon>
        <taxon>Candidatus Abyssobacteria</taxon>
    </lineage>
</organism>
<dbReference type="AlphaFoldDB" id="A0A3A4P2V2"/>